<feature type="compositionally biased region" description="Acidic residues" evidence="8">
    <location>
        <begin position="649"/>
        <end position="663"/>
    </location>
</feature>
<keyword evidence="3" id="KW-0547">Nucleotide-binding</keyword>
<feature type="compositionally biased region" description="Acidic residues" evidence="8">
    <location>
        <begin position="247"/>
        <end position="285"/>
    </location>
</feature>
<dbReference type="InterPro" id="IPR011709">
    <property type="entry name" value="DEAD-box_helicase_OB_fold"/>
</dbReference>
<dbReference type="Proteomes" id="UP000070133">
    <property type="component" value="Unassembled WGS sequence"/>
</dbReference>
<comment type="caution">
    <text evidence="11">The sequence shown here is derived from an EMBL/GenBank/DDBJ whole genome shotgun (WGS) entry which is preliminary data.</text>
</comment>
<dbReference type="OrthoDB" id="10253254at2759"/>
<feature type="compositionally biased region" description="Basic residues" evidence="8">
    <location>
        <begin position="205"/>
        <end position="217"/>
    </location>
</feature>
<feature type="domain" description="Helicase ATP-binding" evidence="9">
    <location>
        <begin position="387"/>
        <end position="561"/>
    </location>
</feature>
<evidence type="ECO:0000313" key="12">
    <source>
        <dbReference type="Proteomes" id="UP000070133"/>
    </source>
</evidence>
<evidence type="ECO:0000256" key="8">
    <source>
        <dbReference type="SAM" id="MobiDB-lite"/>
    </source>
</evidence>
<feature type="compositionally biased region" description="Basic and acidic residues" evidence="8">
    <location>
        <begin position="143"/>
        <end position="152"/>
    </location>
</feature>
<dbReference type="PROSITE" id="PS51192">
    <property type="entry name" value="HELICASE_ATP_BIND_1"/>
    <property type="match status" value="1"/>
</dbReference>
<organism evidence="11 12">
    <name type="scientific">Pseudocercospora eumusae</name>
    <dbReference type="NCBI Taxonomy" id="321146"/>
    <lineage>
        <taxon>Eukaryota</taxon>
        <taxon>Fungi</taxon>
        <taxon>Dikarya</taxon>
        <taxon>Ascomycota</taxon>
        <taxon>Pezizomycotina</taxon>
        <taxon>Dothideomycetes</taxon>
        <taxon>Dothideomycetidae</taxon>
        <taxon>Mycosphaerellales</taxon>
        <taxon>Mycosphaerellaceae</taxon>
        <taxon>Pseudocercospora</taxon>
    </lineage>
</organism>
<feature type="domain" description="Helicase C-terminal" evidence="10">
    <location>
        <begin position="591"/>
        <end position="823"/>
    </location>
</feature>
<dbReference type="SUPFAM" id="SSF52540">
    <property type="entry name" value="P-loop containing nucleoside triphosphate hydrolases"/>
    <property type="match status" value="1"/>
</dbReference>
<dbReference type="InterPro" id="IPR007502">
    <property type="entry name" value="Helicase-assoc_dom"/>
</dbReference>
<evidence type="ECO:0000256" key="3">
    <source>
        <dbReference type="ARBA" id="ARBA00022741"/>
    </source>
</evidence>
<dbReference type="PANTHER" id="PTHR18934:SF99">
    <property type="entry name" value="ATP-DEPENDENT RNA HELICASE DHX37-RELATED"/>
    <property type="match status" value="1"/>
</dbReference>
<feature type="region of interest" description="Disordered" evidence="8">
    <location>
        <begin position="911"/>
        <end position="936"/>
    </location>
</feature>
<sequence>MSKFAPTRERKHRKIAKQKAQSTPRTDSDQANQIELRPLTATEKHERRAKLQAELKAEQPESKVSAKKRKRLEKYIDTKLKKEENLELLKKLAAQKVDTSLLRSSKKLGRTIETKRERFSRALAEKSAGIDLDGQQDTILYEPRQEPVRGAHSDSQNEDETPQIPSNGAVEQVTTESKSAGLVGGALFGAGLKRPLDTDESGRPVIKRRKREKKNKKVKADFVVTLPEPQGPSDSEASDEWNGFSGDESELESAAEETSEDNDDSESLADSEDTEADDGSSEGNDDSGGNNAKKPARVSAFKAWADSQRNQAVGFTPSAAPTNDEAIKAAFQPRAPSPDPVASEILVTSKAAEEAYRPSKAVVIPRNDDVQEARSRLPVVQDEQKIVEAINNNSVTIVCGATGSGKTTQLPQMLLENGYASKGMIGVTQPRRVAATSVAKRVQYELGAEFGSQVGAQVRFTSTISGDTKVKFMTDGILLREISQDFALSKYSAIVLDEAHERSVNTDILIGMLSRIVPLRLELSKEDPAKHHPLKLIIMSATLRVTDFLMNERLFRNSKPPIVQAEGRQYPVTEHFARRTQRDFVAEMVRKVSRGHKKLPPGDMLVFLTGQDDIQTVAKRLREAFTGDQEGFQNSNRKAKPEKPVNDYLEADEDGDASDDEAEITGLDDDEGDTEFAVELDPTLSGPQRGALKAQILSLYAALPAAQQDLVFQKTADGVRKIILATNVAETSLTIDGVRYVFDCGRSKEKVYDVETGVQEFKVDWISKASASQRMGRAGRTGPGHCYRLYSSAIYEAHFEEHTLPEILRTPIEGTVLQLKNMSVDNVVNFPYPTPPAGEQLSQAERLLKNLGAIDTRTGKVTDIGKQLINYPVNPRFGRMLLLGKQNNVLIYTIALVAGLAVGDLFIPQPQLPRDELGDEDSDDGRRGEANTLADTQAEKRRQAYGRAMANLASQDDKSDAIKVLTAVAAHAQAESQGNASSFCAENFLREKGMSEAQQLRRQLHDIMQRHVDDPSTVAFTQTLSPPSDREKSVLKQIVAAGYIDQVAIRRDLLPNSVSTGRKPRRAIEVPYKTLLPSKLDIDDSVSLQDQELQKSVFVHASSVLARLSLSEMPSFAVYSSLSRATSSHIGEAQKRTRMHPLCAVSQKQLAILAEGSPLLEIGKPIGKTEELGTSKRQCWVGVALRDPSAVGTMGWPLGAWKVVQTRKGKDWVVEKVLDRGK</sequence>
<dbReference type="Pfam" id="PF04408">
    <property type="entry name" value="WHD_HA2"/>
    <property type="match status" value="1"/>
</dbReference>
<dbReference type="SMART" id="SM00490">
    <property type="entry name" value="HELICc"/>
    <property type="match status" value="1"/>
</dbReference>
<keyword evidence="12" id="KW-1185">Reference proteome</keyword>
<comment type="similarity">
    <text evidence="1">Belongs to the DEAD box helicase family. DEAH subfamily.</text>
</comment>
<evidence type="ECO:0000259" key="10">
    <source>
        <dbReference type="PROSITE" id="PS51194"/>
    </source>
</evidence>
<dbReference type="EC" id="3.6.4.13" evidence="2"/>
<evidence type="ECO:0000256" key="1">
    <source>
        <dbReference type="ARBA" id="ARBA00008792"/>
    </source>
</evidence>
<evidence type="ECO:0000256" key="5">
    <source>
        <dbReference type="ARBA" id="ARBA00022806"/>
    </source>
</evidence>
<keyword evidence="5" id="KW-0347">Helicase</keyword>
<dbReference type="Gene3D" id="1.20.120.1080">
    <property type="match status" value="1"/>
</dbReference>
<dbReference type="Pfam" id="PF00271">
    <property type="entry name" value="Helicase_C"/>
    <property type="match status" value="1"/>
</dbReference>
<feature type="region of interest" description="Disordered" evidence="8">
    <location>
        <begin position="625"/>
        <end position="663"/>
    </location>
</feature>
<dbReference type="GO" id="GO:0003724">
    <property type="term" value="F:RNA helicase activity"/>
    <property type="evidence" value="ECO:0007669"/>
    <property type="project" value="UniProtKB-EC"/>
</dbReference>
<dbReference type="GO" id="GO:0016787">
    <property type="term" value="F:hydrolase activity"/>
    <property type="evidence" value="ECO:0007669"/>
    <property type="project" value="UniProtKB-KW"/>
</dbReference>
<dbReference type="GO" id="GO:0005730">
    <property type="term" value="C:nucleolus"/>
    <property type="evidence" value="ECO:0007669"/>
    <property type="project" value="TreeGrafter"/>
</dbReference>
<evidence type="ECO:0000313" key="11">
    <source>
        <dbReference type="EMBL" id="KXT04504.1"/>
    </source>
</evidence>
<dbReference type="InterPro" id="IPR001650">
    <property type="entry name" value="Helicase_C-like"/>
</dbReference>
<dbReference type="Pfam" id="PF21010">
    <property type="entry name" value="HA2_C"/>
    <property type="match status" value="1"/>
</dbReference>
<name>A0A139HPU5_9PEZI</name>
<dbReference type="InterPro" id="IPR011545">
    <property type="entry name" value="DEAD/DEAH_box_helicase_dom"/>
</dbReference>
<dbReference type="InterPro" id="IPR027417">
    <property type="entry name" value="P-loop_NTPase"/>
</dbReference>
<protein>
    <recommendedName>
        <fullName evidence="2">RNA helicase</fullName>
        <ecNumber evidence="2">3.6.4.13</ecNumber>
    </recommendedName>
</protein>
<dbReference type="GO" id="GO:0000462">
    <property type="term" value="P:maturation of SSU-rRNA from tricistronic rRNA transcript (SSU-rRNA, 5.8S rRNA, LSU-rRNA)"/>
    <property type="evidence" value="ECO:0007669"/>
    <property type="project" value="TreeGrafter"/>
</dbReference>
<feature type="compositionally biased region" description="Polar residues" evidence="8">
    <location>
        <begin position="19"/>
        <end position="33"/>
    </location>
</feature>
<dbReference type="CDD" id="cd18791">
    <property type="entry name" value="SF2_C_RHA"/>
    <property type="match status" value="1"/>
</dbReference>
<dbReference type="EMBL" id="LFZN01000020">
    <property type="protein sequence ID" value="KXT04504.1"/>
    <property type="molecule type" value="Genomic_DNA"/>
</dbReference>
<dbReference type="FunFam" id="3.40.50.300:FF:000637">
    <property type="entry name" value="ATP-dependent RNA helicase DHX37/DHR1"/>
    <property type="match status" value="1"/>
</dbReference>
<keyword evidence="6" id="KW-0067">ATP-binding</keyword>
<dbReference type="InterPro" id="IPR014001">
    <property type="entry name" value="Helicase_ATP-bd"/>
</dbReference>
<feature type="region of interest" description="Disordered" evidence="8">
    <location>
        <begin position="134"/>
        <end position="295"/>
    </location>
</feature>
<dbReference type="SMART" id="SM00847">
    <property type="entry name" value="HA2"/>
    <property type="match status" value="1"/>
</dbReference>
<evidence type="ECO:0000256" key="4">
    <source>
        <dbReference type="ARBA" id="ARBA00022801"/>
    </source>
</evidence>
<proteinExistence type="inferred from homology"/>
<dbReference type="PROSITE" id="PS00690">
    <property type="entry name" value="DEAH_ATP_HELICASE"/>
    <property type="match status" value="1"/>
</dbReference>
<dbReference type="SMART" id="SM00487">
    <property type="entry name" value="DEXDc"/>
    <property type="match status" value="1"/>
</dbReference>
<dbReference type="GO" id="GO:1990904">
    <property type="term" value="C:ribonucleoprotein complex"/>
    <property type="evidence" value="ECO:0007669"/>
    <property type="project" value="UniProtKB-ARBA"/>
</dbReference>
<evidence type="ECO:0000259" key="9">
    <source>
        <dbReference type="PROSITE" id="PS51192"/>
    </source>
</evidence>
<dbReference type="InterPro" id="IPR002464">
    <property type="entry name" value="DNA/RNA_helicase_DEAH_CS"/>
</dbReference>
<dbReference type="GO" id="GO:0005524">
    <property type="term" value="F:ATP binding"/>
    <property type="evidence" value="ECO:0007669"/>
    <property type="project" value="UniProtKB-KW"/>
</dbReference>
<dbReference type="PROSITE" id="PS51194">
    <property type="entry name" value="HELICASE_CTER"/>
    <property type="match status" value="1"/>
</dbReference>
<evidence type="ECO:0000256" key="2">
    <source>
        <dbReference type="ARBA" id="ARBA00012552"/>
    </source>
</evidence>
<accession>A0A139HPU5</accession>
<dbReference type="AlphaFoldDB" id="A0A139HPU5"/>
<keyword evidence="4" id="KW-0378">Hydrolase</keyword>
<dbReference type="InterPro" id="IPR048333">
    <property type="entry name" value="HA2_WH"/>
</dbReference>
<dbReference type="PANTHER" id="PTHR18934">
    <property type="entry name" value="ATP-DEPENDENT RNA HELICASE"/>
    <property type="match status" value="1"/>
</dbReference>
<reference evidence="11 12" key="1">
    <citation type="submission" date="2015-07" db="EMBL/GenBank/DDBJ databases">
        <title>Comparative genomics of the Sigatoka disease complex on banana suggests a link between parallel evolutionary changes in Pseudocercospora fijiensis and Pseudocercospora eumusae and increased virulence on the banana host.</title>
        <authorList>
            <person name="Chang T.-C."/>
            <person name="Salvucci A."/>
            <person name="Crous P.W."/>
            <person name="Stergiopoulos I."/>
        </authorList>
    </citation>
    <scope>NUCLEOTIDE SEQUENCE [LARGE SCALE GENOMIC DNA]</scope>
    <source>
        <strain evidence="11 12">CBS 114824</strain>
    </source>
</reference>
<evidence type="ECO:0000256" key="7">
    <source>
        <dbReference type="ARBA" id="ARBA00047984"/>
    </source>
</evidence>
<dbReference type="Pfam" id="PF07717">
    <property type="entry name" value="OB_NTP_bind"/>
    <property type="match status" value="1"/>
</dbReference>
<feature type="compositionally biased region" description="Basic and acidic residues" evidence="8">
    <location>
        <begin position="42"/>
        <end position="61"/>
    </location>
</feature>
<evidence type="ECO:0000256" key="6">
    <source>
        <dbReference type="ARBA" id="ARBA00022840"/>
    </source>
</evidence>
<dbReference type="Pfam" id="PF00270">
    <property type="entry name" value="DEAD"/>
    <property type="match status" value="1"/>
</dbReference>
<gene>
    <name evidence="11" type="ORF">AC578_8693</name>
</gene>
<dbReference type="Gene3D" id="3.40.50.300">
    <property type="entry name" value="P-loop containing nucleotide triphosphate hydrolases"/>
    <property type="match status" value="2"/>
</dbReference>
<dbReference type="GO" id="GO:0003723">
    <property type="term" value="F:RNA binding"/>
    <property type="evidence" value="ECO:0007669"/>
    <property type="project" value="TreeGrafter"/>
</dbReference>
<dbReference type="STRING" id="321146.A0A139HPU5"/>
<feature type="region of interest" description="Disordered" evidence="8">
    <location>
        <begin position="1"/>
        <end position="69"/>
    </location>
</feature>
<comment type="catalytic activity">
    <reaction evidence="7">
        <text>ATP + H2O = ADP + phosphate + H(+)</text>
        <dbReference type="Rhea" id="RHEA:13065"/>
        <dbReference type="ChEBI" id="CHEBI:15377"/>
        <dbReference type="ChEBI" id="CHEBI:15378"/>
        <dbReference type="ChEBI" id="CHEBI:30616"/>
        <dbReference type="ChEBI" id="CHEBI:43474"/>
        <dbReference type="ChEBI" id="CHEBI:456216"/>
        <dbReference type="EC" id="3.6.4.13"/>
    </reaction>
</comment>